<evidence type="ECO:0000313" key="2">
    <source>
        <dbReference type="Proteomes" id="UP000197781"/>
    </source>
</evidence>
<gene>
    <name evidence="1" type="ORF">BP422_08110</name>
</gene>
<protein>
    <submittedName>
        <fullName evidence="1">Uncharacterized protein</fullName>
    </submittedName>
</protein>
<name>A0A220MEQ1_9BACL</name>
<dbReference type="KEGG" id="bfm:BP422_08110"/>
<sequence>MFVQVTGDSHNQEVLVMGERLERQQDGCYLLPGRLVHALKPQDLPVGIPFKLSGALPSGYGFYREDSVIFRRTNDTPSLWIDVTSTYMVAEWDGLFSVEATVEARKHVVEQQQRFAFVLSEATEQQVIFHYEFSWSSEQEMDLESALESICDTVIEVEARGNARLWPGYTNCMEEDEQDKL</sequence>
<dbReference type="EMBL" id="CP018145">
    <property type="protein sequence ID" value="ASJ53527.1"/>
    <property type="molecule type" value="Genomic_DNA"/>
</dbReference>
<dbReference type="AlphaFoldDB" id="A0A220MEQ1"/>
<dbReference type="RefSeq" id="WP_088907325.1">
    <property type="nucleotide sequence ID" value="NZ_CP018145.1"/>
</dbReference>
<evidence type="ECO:0000313" key="1">
    <source>
        <dbReference type="EMBL" id="ASJ53527.1"/>
    </source>
</evidence>
<dbReference type="Proteomes" id="UP000197781">
    <property type="component" value="Chromosome"/>
</dbReference>
<accession>A0A220MEQ1</accession>
<reference evidence="1 2" key="1">
    <citation type="submission" date="2016-11" db="EMBL/GenBank/DDBJ databases">
        <authorList>
            <person name="Jaros S."/>
            <person name="Januszkiewicz K."/>
            <person name="Wedrychowicz H."/>
        </authorList>
    </citation>
    <scope>NUCLEOTIDE SEQUENCE [LARGE SCALE GENOMIC DNA]</scope>
    <source>
        <strain evidence="1 2">NF2</strain>
    </source>
</reference>
<proteinExistence type="predicted"/>
<organism evidence="1 2">
    <name type="scientific">Brevibacillus formosus</name>
    <dbReference type="NCBI Taxonomy" id="54913"/>
    <lineage>
        <taxon>Bacteria</taxon>
        <taxon>Bacillati</taxon>
        <taxon>Bacillota</taxon>
        <taxon>Bacilli</taxon>
        <taxon>Bacillales</taxon>
        <taxon>Paenibacillaceae</taxon>
        <taxon>Brevibacillus</taxon>
    </lineage>
</organism>